<dbReference type="Pfam" id="PF00069">
    <property type="entry name" value="Pkinase"/>
    <property type="match status" value="1"/>
</dbReference>
<dbReference type="PROSITE" id="PS00108">
    <property type="entry name" value="PROTEIN_KINASE_ST"/>
    <property type="match status" value="1"/>
</dbReference>
<dbReference type="AlphaFoldDB" id="A0A5J9SJQ7"/>
<dbReference type="InterPro" id="IPR008271">
    <property type="entry name" value="Ser/Thr_kinase_AS"/>
</dbReference>
<dbReference type="PANTHER" id="PTHR47975">
    <property type="entry name" value="S-LOCUS LECTIN KINASE FAMILY PROTEIN"/>
    <property type="match status" value="1"/>
</dbReference>
<dbReference type="OrthoDB" id="5857966at2759"/>
<dbReference type="PROSITE" id="PS50011">
    <property type="entry name" value="PROTEIN_KINASE_DOM"/>
    <property type="match status" value="1"/>
</dbReference>
<protein>
    <recommendedName>
        <fullName evidence="1">Protein kinase domain-containing protein</fullName>
    </recommendedName>
</protein>
<dbReference type="PANTHER" id="PTHR47975:SF19">
    <property type="entry name" value="OS01G0890600 PROTEIN"/>
    <property type="match status" value="1"/>
</dbReference>
<keyword evidence="3" id="KW-1185">Reference proteome</keyword>
<dbReference type="InterPro" id="IPR011009">
    <property type="entry name" value="Kinase-like_dom_sf"/>
</dbReference>
<dbReference type="InterPro" id="IPR000719">
    <property type="entry name" value="Prot_kinase_dom"/>
</dbReference>
<dbReference type="Gramene" id="TVT99200">
    <property type="protein sequence ID" value="TVT99200"/>
    <property type="gene ID" value="EJB05_55441"/>
</dbReference>
<accession>A0A5J9SJQ7</accession>
<dbReference type="EMBL" id="RWGY01000746">
    <property type="protein sequence ID" value="TVT99200.1"/>
    <property type="molecule type" value="Genomic_DNA"/>
</dbReference>
<feature type="non-terminal residue" evidence="2">
    <location>
        <position position="1"/>
    </location>
</feature>
<evidence type="ECO:0000259" key="1">
    <source>
        <dbReference type="PROSITE" id="PS50011"/>
    </source>
</evidence>
<name>A0A5J9SJQ7_9POAL</name>
<dbReference type="SMART" id="SM00220">
    <property type="entry name" value="S_TKc"/>
    <property type="match status" value="1"/>
</dbReference>
<dbReference type="GO" id="GO:0005524">
    <property type="term" value="F:ATP binding"/>
    <property type="evidence" value="ECO:0007669"/>
    <property type="project" value="InterPro"/>
</dbReference>
<organism evidence="2 3">
    <name type="scientific">Eragrostis curvula</name>
    <name type="common">weeping love grass</name>
    <dbReference type="NCBI Taxonomy" id="38414"/>
    <lineage>
        <taxon>Eukaryota</taxon>
        <taxon>Viridiplantae</taxon>
        <taxon>Streptophyta</taxon>
        <taxon>Embryophyta</taxon>
        <taxon>Tracheophyta</taxon>
        <taxon>Spermatophyta</taxon>
        <taxon>Magnoliopsida</taxon>
        <taxon>Liliopsida</taxon>
        <taxon>Poales</taxon>
        <taxon>Poaceae</taxon>
        <taxon>PACMAD clade</taxon>
        <taxon>Chloridoideae</taxon>
        <taxon>Eragrostideae</taxon>
        <taxon>Eragrostidinae</taxon>
        <taxon>Eragrostis</taxon>
    </lineage>
</organism>
<dbReference type="SUPFAM" id="SSF56112">
    <property type="entry name" value="Protein kinase-like (PK-like)"/>
    <property type="match status" value="1"/>
</dbReference>
<feature type="domain" description="Protein kinase" evidence="1">
    <location>
        <begin position="1"/>
        <end position="225"/>
    </location>
</feature>
<reference evidence="2 3" key="1">
    <citation type="journal article" date="2019" name="Sci. Rep.">
        <title>A high-quality genome of Eragrostis curvula grass provides insights into Poaceae evolution and supports new strategies to enhance forage quality.</title>
        <authorList>
            <person name="Carballo J."/>
            <person name="Santos B.A.C.M."/>
            <person name="Zappacosta D."/>
            <person name="Garbus I."/>
            <person name="Selva J.P."/>
            <person name="Gallo C.A."/>
            <person name="Diaz A."/>
            <person name="Albertini E."/>
            <person name="Caccamo M."/>
            <person name="Echenique V."/>
        </authorList>
    </citation>
    <scope>NUCLEOTIDE SEQUENCE [LARGE SCALE GENOMIC DNA]</scope>
    <source>
        <strain evidence="3">cv. Victoria</strain>
        <tissue evidence="2">Leaf</tissue>
    </source>
</reference>
<dbReference type="FunFam" id="1.10.510.10:FF:001424">
    <property type="entry name" value="Protein kinase superfamily protein"/>
    <property type="match status" value="1"/>
</dbReference>
<dbReference type="GO" id="GO:0004672">
    <property type="term" value="F:protein kinase activity"/>
    <property type="evidence" value="ECO:0007669"/>
    <property type="project" value="InterPro"/>
</dbReference>
<evidence type="ECO:0000313" key="3">
    <source>
        <dbReference type="Proteomes" id="UP000324897"/>
    </source>
</evidence>
<comment type="caution">
    <text evidence="2">The sequence shown here is derived from an EMBL/GenBank/DDBJ whole genome shotgun (WGS) entry which is preliminary data.</text>
</comment>
<dbReference type="Gene3D" id="1.10.510.10">
    <property type="entry name" value="Transferase(Phosphotransferase) domain 1"/>
    <property type="match status" value="1"/>
</dbReference>
<dbReference type="Proteomes" id="UP000324897">
    <property type="component" value="Unassembled WGS sequence"/>
</dbReference>
<evidence type="ECO:0000313" key="2">
    <source>
        <dbReference type="EMBL" id="TVT99200.1"/>
    </source>
</evidence>
<sequence length="225" mass="25294">METESKALVDLWCGQNSNNRSEIAMILEDIHELSLNFSSFNLVHELLDRQLLYCSCHMNSASSSNAAAVHFLVHLRMPNSSLDRHLFGTNQGVLSWETRNQIALGVARGLDYLHEKCWDCIIHCDIKPENILLDDAFAPKVADFGLSPSSSAATDHAMRGTVGYLAPEWIEGTAITTKADVFSYGMMLIKLISGTMIRNLTRNNARLFLEQNWSPCLIRLLLFFM</sequence>
<proteinExistence type="predicted"/>
<gene>
    <name evidence="2" type="ORF">EJB05_55441</name>
</gene>